<reference evidence="2" key="1">
    <citation type="submission" date="2023-03" db="EMBL/GenBank/DDBJ databases">
        <title>Massive genome expansion in bonnet fungi (Mycena s.s.) driven by repeated elements and novel gene families across ecological guilds.</title>
        <authorList>
            <consortium name="Lawrence Berkeley National Laboratory"/>
            <person name="Harder C.B."/>
            <person name="Miyauchi S."/>
            <person name="Viragh M."/>
            <person name="Kuo A."/>
            <person name="Thoen E."/>
            <person name="Andreopoulos B."/>
            <person name="Lu D."/>
            <person name="Skrede I."/>
            <person name="Drula E."/>
            <person name="Henrissat B."/>
            <person name="Morin E."/>
            <person name="Kohler A."/>
            <person name="Barry K."/>
            <person name="LaButti K."/>
            <person name="Morin E."/>
            <person name="Salamov A."/>
            <person name="Lipzen A."/>
            <person name="Mereny Z."/>
            <person name="Hegedus B."/>
            <person name="Baldrian P."/>
            <person name="Stursova M."/>
            <person name="Weitz H."/>
            <person name="Taylor A."/>
            <person name="Grigoriev I.V."/>
            <person name="Nagy L.G."/>
            <person name="Martin F."/>
            <person name="Kauserud H."/>
        </authorList>
    </citation>
    <scope>NUCLEOTIDE SEQUENCE</scope>
    <source>
        <strain evidence="2">9284</strain>
    </source>
</reference>
<evidence type="ECO:0000313" key="2">
    <source>
        <dbReference type="EMBL" id="KAJ7651390.1"/>
    </source>
</evidence>
<evidence type="ECO:0000313" key="3">
    <source>
        <dbReference type="Proteomes" id="UP001221142"/>
    </source>
</evidence>
<feature type="region of interest" description="Disordered" evidence="1">
    <location>
        <begin position="1"/>
        <end position="75"/>
    </location>
</feature>
<proteinExistence type="predicted"/>
<dbReference type="Proteomes" id="UP001221142">
    <property type="component" value="Unassembled WGS sequence"/>
</dbReference>
<feature type="region of interest" description="Disordered" evidence="1">
    <location>
        <begin position="222"/>
        <end position="275"/>
    </location>
</feature>
<feature type="compositionally biased region" description="Low complexity" evidence="1">
    <location>
        <begin position="32"/>
        <end position="58"/>
    </location>
</feature>
<accession>A0AAD7G236</accession>
<feature type="compositionally biased region" description="Basic and acidic residues" evidence="1">
    <location>
        <begin position="222"/>
        <end position="234"/>
    </location>
</feature>
<feature type="compositionally biased region" description="Basic and acidic residues" evidence="1">
    <location>
        <begin position="1"/>
        <end position="13"/>
    </location>
</feature>
<protein>
    <submittedName>
        <fullName evidence="2">Uncharacterized protein</fullName>
    </submittedName>
</protein>
<evidence type="ECO:0000256" key="1">
    <source>
        <dbReference type="SAM" id="MobiDB-lite"/>
    </source>
</evidence>
<name>A0AAD7G236_9AGAR</name>
<feature type="compositionally biased region" description="Basic residues" evidence="1">
    <location>
        <begin position="235"/>
        <end position="247"/>
    </location>
</feature>
<dbReference type="AlphaFoldDB" id="A0AAD7G236"/>
<dbReference type="EMBL" id="JARKIF010000001">
    <property type="protein sequence ID" value="KAJ7651390.1"/>
    <property type="molecule type" value="Genomic_DNA"/>
</dbReference>
<comment type="caution">
    <text evidence="2">The sequence shown here is derived from an EMBL/GenBank/DDBJ whole genome shotgun (WGS) entry which is preliminary data.</text>
</comment>
<sequence>MSAKEGMKEEMCIRKPRGYTADDSFERKSSRYDSSSSSLTRSATVSAPAASPHPAARHPLAEGEQPNVGRGFLPGTRLHGRLKCSKISLIDDREGGEKTYPSKCTLPGTPRPRRALSSPLKLLLLDPPHLQRAHDKPIRPPHRLDMRHPRRIVPSPPGHLALIFDFPVFCGGTSLTRTSSTSPSGSGRFEKRQQGQCCRISRVVYAPRRGCEGSLEVTSAHEKMDEMGEREMKAGQRRRVRWRRRRMRDTERKEDSGEVRGCRIRKREENGGRVG</sequence>
<keyword evidence="3" id="KW-1185">Reference proteome</keyword>
<organism evidence="2 3">
    <name type="scientific">Roridomyces roridus</name>
    <dbReference type="NCBI Taxonomy" id="1738132"/>
    <lineage>
        <taxon>Eukaryota</taxon>
        <taxon>Fungi</taxon>
        <taxon>Dikarya</taxon>
        <taxon>Basidiomycota</taxon>
        <taxon>Agaricomycotina</taxon>
        <taxon>Agaricomycetes</taxon>
        <taxon>Agaricomycetidae</taxon>
        <taxon>Agaricales</taxon>
        <taxon>Marasmiineae</taxon>
        <taxon>Mycenaceae</taxon>
        <taxon>Roridomyces</taxon>
    </lineage>
</organism>
<feature type="compositionally biased region" description="Basic and acidic residues" evidence="1">
    <location>
        <begin position="248"/>
        <end position="275"/>
    </location>
</feature>
<gene>
    <name evidence="2" type="ORF">FB45DRAFT_35439</name>
</gene>